<comment type="function">
    <text evidence="6 8">This protein is one of the early assembly proteins of the 50S ribosomal subunit, although it is not seen to bind rRNA by itself. It is important during the early stages of 50S assembly.</text>
</comment>
<dbReference type="PANTHER" id="PTHR11545">
    <property type="entry name" value="RIBOSOMAL PROTEIN L13"/>
    <property type="match status" value="1"/>
</dbReference>
<organism evidence="9">
    <name type="scientific">Thermorudis sp</name>
    <dbReference type="NCBI Taxonomy" id="1969470"/>
    <lineage>
        <taxon>Bacteria</taxon>
        <taxon>Pseudomonadati</taxon>
        <taxon>Thermomicrobiota</taxon>
        <taxon>Thermomicrobia</taxon>
        <taxon>Thermomicrobia incertae sedis</taxon>
        <taxon>Thermorudis</taxon>
    </lineage>
</organism>
<dbReference type="GO" id="GO:0006412">
    <property type="term" value="P:translation"/>
    <property type="evidence" value="ECO:0007669"/>
    <property type="project" value="UniProtKB-UniRule"/>
</dbReference>
<comment type="subunit">
    <text evidence="2 6">Part of the 50S ribosomal subunit.</text>
</comment>
<evidence type="ECO:0000256" key="5">
    <source>
        <dbReference type="ARBA" id="ARBA00035201"/>
    </source>
</evidence>
<evidence type="ECO:0000256" key="1">
    <source>
        <dbReference type="ARBA" id="ARBA00006227"/>
    </source>
</evidence>
<evidence type="ECO:0000256" key="6">
    <source>
        <dbReference type="HAMAP-Rule" id="MF_01366"/>
    </source>
</evidence>
<evidence type="ECO:0000256" key="3">
    <source>
        <dbReference type="ARBA" id="ARBA00022980"/>
    </source>
</evidence>
<dbReference type="GO" id="GO:0022625">
    <property type="term" value="C:cytosolic large ribosomal subunit"/>
    <property type="evidence" value="ECO:0007669"/>
    <property type="project" value="TreeGrafter"/>
</dbReference>
<comment type="similarity">
    <text evidence="1 6 7">Belongs to the universal ribosomal protein uL13 family.</text>
</comment>
<dbReference type="FunFam" id="3.90.1180.10:FF:000001">
    <property type="entry name" value="50S ribosomal protein L13"/>
    <property type="match status" value="1"/>
</dbReference>
<reference evidence="9" key="1">
    <citation type="journal article" date="2020" name="mSystems">
        <title>Genome- and Community-Level Interaction Insights into Carbon Utilization and Element Cycling Functions of Hydrothermarchaeota in Hydrothermal Sediment.</title>
        <authorList>
            <person name="Zhou Z."/>
            <person name="Liu Y."/>
            <person name="Xu W."/>
            <person name="Pan J."/>
            <person name="Luo Z.H."/>
            <person name="Li M."/>
        </authorList>
    </citation>
    <scope>NUCLEOTIDE SEQUENCE [LARGE SCALE GENOMIC DNA]</scope>
    <source>
        <strain evidence="9">SpSt-192</strain>
    </source>
</reference>
<evidence type="ECO:0000256" key="4">
    <source>
        <dbReference type="ARBA" id="ARBA00023274"/>
    </source>
</evidence>
<dbReference type="NCBIfam" id="TIGR01066">
    <property type="entry name" value="rplM_bact"/>
    <property type="match status" value="1"/>
</dbReference>
<dbReference type="AlphaFoldDB" id="A0A7C3AR48"/>
<dbReference type="CDD" id="cd00392">
    <property type="entry name" value="Ribosomal_L13"/>
    <property type="match status" value="1"/>
</dbReference>
<dbReference type="HAMAP" id="MF_01366">
    <property type="entry name" value="Ribosomal_uL13"/>
    <property type="match status" value="1"/>
</dbReference>
<protein>
    <recommendedName>
        <fullName evidence="5 6">Large ribosomal subunit protein uL13</fullName>
    </recommendedName>
</protein>
<evidence type="ECO:0000256" key="2">
    <source>
        <dbReference type="ARBA" id="ARBA00011838"/>
    </source>
</evidence>
<proteinExistence type="inferred from homology"/>
<evidence type="ECO:0000313" key="9">
    <source>
        <dbReference type="EMBL" id="HEX70234.1"/>
    </source>
</evidence>
<dbReference type="InterPro" id="IPR036899">
    <property type="entry name" value="Ribosomal_uL13_sf"/>
</dbReference>
<dbReference type="GO" id="GO:0017148">
    <property type="term" value="P:negative regulation of translation"/>
    <property type="evidence" value="ECO:0007669"/>
    <property type="project" value="TreeGrafter"/>
</dbReference>
<evidence type="ECO:0000256" key="8">
    <source>
        <dbReference type="RuleBase" id="RU003878"/>
    </source>
</evidence>
<gene>
    <name evidence="6 8" type="primary">rplM</name>
    <name evidence="9" type="ORF">ENP13_03205</name>
</gene>
<keyword evidence="3 6" id="KW-0689">Ribosomal protein</keyword>
<dbReference type="InterPro" id="IPR023563">
    <property type="entry name" value="Ribosomal_uL13_CS"/>
</dbReference>
<dbReference type="GO" id="GO:0003729">
    <property type="term" value="F:mRNA binding"/>
    <property type="evidence" value="ECO:0007669"/>
    <property type="project" value="UniProtKB-ARBA"/>
</dbReference>
<dbReference type="Gene3D" id="3.90.1180.10">
    <property type="entry name" value="Ribosomal protein L13"/>
    <property type="match status" value="1"/>
</dbReference>
<dbReference type="PIRSF" id="PIRSF002181">
    <property type="entry name" value="Ribosomal_L13"/>
    <property type="match status" value="1"/>
</dbReference>
<sequence>MGVKPKKRAKIQRTYVAKPGEVERKWYLIDAEGKTLGRLATQIAVLLRGKHKPAFTPHIDVGDFVIVINADKVRVTGTKNVDKIYYRHSGYPGGLKATTFRDLIAKHPTRPIELAVRRMLPKGPLGRQQFKKLKVYAGPDHPHTAQRPEVLNIEA</sequence>
<name>A0A7C3AR48_9BACT</name>
<accession>A0A7C3AR48</accession>
<comment type="caution">
    <text evidence="9">The sequence shown here is derived from an EMBL/GenBank/DDBJ whole genome shotgun (WGS) entry which is preliminary data.</text>
</comment>
<dbReference type="InterPro" id="IPR005822">
    <property type="entry name" value="Ribosomal_uL13"/>
</dbReference>
<dbReference type="PROSITE" id="PS00783">
    <property type="entry name" value="RIBOSOMAL_L13"/>
    <property type="match status" value="1"/>
</dbReference>
<dbReference type="EMBL" id="DSID01000249">
    <property type="protein sequence ID" value="HEX70234.1"/>
    <property type="molecule type" value="Genomic_DNA"/>
</dbReference>
<keyword evidence="4 6" id="KW-0687">Ribonucleoprotein</keyword>
<dbReference type="Pfam" id="PF00572">
    <property type="entry name" value="Ribosomal_L13"/>
    <property type="match status" value="1"/>
</dbReference>
<dbReference type="GO" id="GO:0003735">
    <property type="term" value="F:structural constituent of ribosome"/>
    <property type="evidence" value="ECO:0007669"/>
    <property type="project" value="InterPro"/>
</dbReference>
<dbReference type="PANTHER" id="PTHR11545:SF2">
    <property type="entry name" value="LARGE RIBOSOMAL SUBUNIT PROTEIN UL13M"/>
    <property type="match status" value="1"/>
</dbReference>
<dbReference type="InterPro" id="IPR005823">
    <property type="entry name" value="Ribosomal_uL13_bac-type"/>
</dbReference>
<dbReference type="SUPFAM" id="SSF52161">
    <property type="entry name" value="Ribosomal protein L13"/>
    <property type="match status" value="1"/>
</dbReference>
<evidence type="ECO:0000256" key="7">
    <source>
        <dbReference type="RuleBase" id="RU003877"/>
    </source>
</evidence>